<reference evidence="1 2" key="1">
    <citation type="submission" date="2011-08" db="EMBL/GenBank/DDBJ databases">
        <authorList>
            <person name="Lin Y."/>
            <person name="Hao X."/>
            <person name="Johnstone L."/>
            <person name="Miller S.J."/>
            <person name="Wei G."/>
            <person name="Rensing C."/>
        </authorList>
    </citation>
    <scope>NUCLEOTIDE SEQUENCE [LARGE SCALE GENOMIC DNA]</scope>
    <source>
        <strain evidence="1 2">K42</strain>
    </source>
</reference>
<protein>
    <submittedName>
        <fullName evidence="1">Uncharacterized protein</fullName>
    </submittedName>
</protein>
<proteinExistence type="predicted"/>
<gene>
    <name evidence="1" type="ORF">SZN_34917</name>
</gene>
<organism evidence="1 2">
    <name type="scientific">Streptomyces zinciresistens K42</name>
    <dbReference type="NCBI Taxonomy" id="700597"/>
    <lineage>
        <taxon>Bacteria</taxon>
        <taxon>Bacillati</taxon>
        <taxon>Actinomycetota</taxon>
        <taxon>Actinomycetes</taxon>
        <taxon>Kitasatosporales</taxon>
        <taxon>Streptomycetaceae</taxon>
        <taxon>Streptomyces</taxon>
    </lineage>
</organism>
<comment type="caution">
    <text evidence="1">The sequence shown here is derived from an EMBL/GenBank/DDBJ whole genome shotgun (WGS) entry which is preliminary data.</text>
</comment>
<dbReference type="EMBL" id="AGBF01000277">
    <property type="protein sequence ID" value="EGX55039.1"/>
    <property type="molecule type" value="Genomic_DNA"/>
</dbReference>
<accession>G2GN78</accession>
<evidence type="ECO:0000313" key="1">
    <source>
        <dbReference type="EMBL" id="EGX55039.1"/>
    </source>
</evidence>
<keyword evidence="2" id="KW-1185">Reference proteome</keyword>
<evidence type="ECO:0000313" key="2">
    <source>
        <dbReference type="Proteomes" id="UP000004217"/>
    </source>
</evidence>
<dbReference type="PATRIC" id="fig|700597.3.peg.6809"/>
<name>G2GN78_9ACTN</name>
<dbReference type="AlphaFoldDB" id="G2GN78"/>
<sequence length="71" mass="8062">MPVPVTHVTHVKRDAVYDPRAHQAAMAVTVHYENGGVCESMLVLTPAQVELYHHQLSRMIQARESAQDRRQ</sequence>
<dbReference type="RefSeq" id="WP_007504310.1">
    <property type="nucleotide sequence ID" value="NZ_AGBF01000277.1"/>
</dbReference>
<dbReference type="Proteomes" id="UP000004217">
    <property type="component" value="Unassembled WGS sequence"/>
</dbReference>